<accession>A0ABM3D5I3</accession>
<organism evidence="5 6">
    <name type="scientific">Salmo salar</name>
    <name type="common">Atlantic salmon</name>
    <dbReference type="NCBI Taxonomy" id="8030"/>
    <lineage>
        <taxon>Eukaryota</taxon>
        <taxon>Metazoa</taxon>
        <taxon>Chordata</taxon>
        <taxon>Craniata</taxon>
        <taxon>Vertebrata</taxon>
        <taxon>Euteleostomi</taxon>
        <taxon>Actinopterygii</taxon>
        <taxon>Neopterygii</taxon>
        <taxon>Teleostei</taxon>
        <taxon>Protacanthopterygii</taxon>
        <taxon>Salmoniformes</taxon>
        <taxon>Salmonidae</taxon>
        <taxon>Salmoninae</taxon>
        <taxon>Salmo</taxon>
    </lineage>
</organism>
<dbReference type="PANTHER" id="PTHR19212">
    <property type="entry name" value="LEUCINE RICH REPEAT IN FLII INTERACTING PROTEIN"/>
    <property type="match status" value="1"/>
</dbReference>
<feature type="region of interest" description="Disordered" evidence="4">
    <location>
        <begin position="351"/>
        <end position="389"/>
    </location>
</feature>
<protein>
    <submittedName>
        <fullName evidence="6">Leucine-rich repeat flightless-interacting protein 2 isoform X11</fullName>
    </submittedName>
</protein>
<keyword evidence="5" id="KW-1185">Reference proteome</keyword>
<feature type="compositionally biased region" description="Polar residues" evidence="4">
    <location>
        <begin position="367"/>
        <end position="381"/>
    </location>
</feature>
<evidence type="ECO:0000313" key="5">
    <source>
        <dbReference type="Proteomes" id="UP001652741"/>
    </source>
</evidence>
<evidence type="ECO:0000256" key="2">
    <source>
        <dbReference type="ARBA" id="ARBA00023054"/>
    </source>
</evidence>
<feature type="region of interest" description="Disordered" evidence="4">
    <location>
        <begin position="98"/>
        <end position="150"/>
    </location>
</feature>
<feature type="region of interest" description="Disordered" evidence="4">
    <location>
        <begin position="62"/>
        <end position="81"/>
    </location>
</feature>
<feature type="coiled-coil region" evidence="3">
    <location>
        <begin position="215"/>
        <end position="277"/>
    </location>
</feature>
<feature type="compositionally biased region" description="Basic and acidic residues" evidence="4">
    <location>
        <begin position="409"/>
        <end position="419"/>
    </location>
</feature>
<dbReference type="InterPro" id="IPR019139">
    <property type="entry name" value="LRRFIP1/2"/>
</dbReference>
<feature type="region of interest" description="Disordered" evidence="4">
    <location>
        <begin position="1"/>
        <end position="25"/>
    </location>
</feature>
<proteinExistence type="inferred from homology"/>
<comment type="similarity">
    <text evidence="1">Belongs to the LRRFIP family.</text>
</comment>
<feature type="compositionally biased region" description="Basic and acidic residues" evidence="4">
    <location>
        <begin position="138"/>
        <end position="150"/>
    </location>
</feature>
<evidence type="ECO:0000256" key="4">
    <source>
        <dbReference type="SAM" id="MobiDB-lite"/>
    </source>
</evidence>
<feature type="compositionally biased region" description="Polar residues" evidence="4">
    <location>
        <begin position="98"/>
        <end position="111"/>
    </location>
</feature>
<dbReference type="Proteomes" id="UP001652741">
    <property type="component" value="Chromosome ssa16"/>
</dbReference>
<gene>
    <name evidence="6" type="primary">lrrfip1b</name>
</gene>
<name>A0ABM3D5I3_SALSA</name>
<feature type="compositionally biased region" description="Polar residues" evidence="4">
    <location>
        <begin position="1"/>
        <end position="13"/>
    </location>
</feature>
<feature type="compositionally biased region" description="Low complexity" evidence="4">
    <location>
        <begin position="123"/>
        <end position="135"/>
    </location>
</feature>
<sequence>MTEYTNMGTQITGSGRKRIPNRERMTAEDDALSQIAREAEARLAAKRAARAEAREIRMKELERQQKEISDDEERMSVGSRGSLRRNFSSDLYCSSNSLPSLRHQNSTQNGRPSDYSGFLGSNSRASSRASSARASPVVEERSDRDFLEKGSRTASTLSAVTLASLGGPSSRRGSCDTSISVETEASIREIKDSLVESEEKYRKAMVSNAQLHNEKSNLMYQVDTLKDSLIELEEQLYESKREYNDKANEFERERHAHSVLQRQFNEMRETLKQSEELLTEVGQLRLKRDSCVREISDLQETLGWKEKKIGALERQREFSDAGMRDERDKLRDQVVHLKDALKKNGIVLSPEVTTNGEAGQMIDGPLSTDSTSRLAQESQPSHGGESMLEVRLRKIVDERESLADQVKRLKSQLEGKQRNGSEGLSPEEDGLENGMDPHILDLQRDANRQISDLKFKLVKSEQEVTALEQNIIRLEGQVTRYKSASESAEKVEDELKVEKRKLQRELRSALDRIDELEASNSHLAKRLEKMKANRSALLAQQ</sequence>
<evidence type="ECO:0000256" key="1">
    <source>
        <dbReference type="ARBA" id="ARBA00008275"/>
    </source>
</evidence>
<evidence type="ECO:0000313" key="6">
    <source>
        <dbReference type="RefSeq" id="XP_045554056.1"/>
    </source>
</evidence>
<reference evidence="6" key="1">
    <citation type="submission" date="2025-08" db="UniProtKB">
        <authorList>
            <consortium name="RefSeq"/>
        </authorList>
    </citation>
    <scope>IDENTIFICATION</scope>
</reference>
<dbReference type="Gene3D" id="1.20.5.4090">
    <property type="match status" value="1"/>
</dbReference>
<feature type="coiled-coil region" evidence="3">
    <location>
        <begin position="450"/>
        <end position="533"/>
    </location>
</feature>
<dbReference type="PANTHER" id="PTHR19212:SF5">
    <property type="entry name" value="LEUCINE-RICH REPEAT FLIGHTLESS-INTERACTING PROTEIN 1"/>
    <property type="match status" value="1"/>
</dbReference>
<dbReference type="Pfam" id="PF09738">
    <property type="entry name" value="LRRFIP"/>
    <property type="match status" value="2"/>
</dbReference>
<dbReference type="RefSeq" id="XP_045554056.1">
    <property type="nucleotide sequence ID" value="XM_045698100.1"/>
</dbReference>
<feature type="region of interest" description="Disordered" evidence="4">
    <location>
        <begin position="409"/>
        <end position="437"/>
    </location>
</feature>
<evidence type="ECO:0000256" key="3">
    <source>
        <dbReference type="SAM" id="Coils"/>
    </source>
</evidence>
<keyword evidence="2 3" id="KW-0175">Coiled coil</keyword>